<keyword evidence="2" id="KW-1185">Reference proteome</keyword>
<gene>
    <name evidence="1" type="ORF">GCM10010140_09500</name>
</gene>
<protein>
    <submittedName>
        <fullName evidence="1">Uncharacterized protein</fullName>
    </submittedName>
</protein>
<dbReference type="Proteomes" id="UP000611554">
    <property type="component" value="Unassembled WGS sequence"/>
</dbReference>
<evidence type="ECO:0000313" key="1">
    <source>
        <dbReference type="EMBL" id="GGP82788.1"/>
    </source>
</evidence>
<sequence>MSPGRRWSGSGVRTVPPVRVVPAVRTVPVVRTAPAVRVGPPGRTVLSAVFRSAAGGSAPFPWALRTARQYQLLAWK</sequence>
<reference evidence="2" key="1">
    <citation type="journal article" date="2019" name="Int. J. Syst. Evol. Microbiol.">
        <title>The Global Catalogue of Microorganisms (GCM) 10K type strain sequencing project: providing services to taxonomists for standard genome sequencing and annotation.</title>
        <authorList>
            <consortium name="The Broad Institute Genomics Platform"/>
            <consortium name="The Broad Institute Genome Sequencing Center for Infectious Disease"/>
            <person name="Wu L."/>
            <person name="Ma J."/>
        </authorList>
    </citation>
    <scope>NUCLEOTIDE SEQUENCE [LARGE SCALE GENOMIC DNA]</scope>
    <source>
        <strain evidence="2">JCM 3115</strain>
    </source>
</reference>
<comment type="caution">
    <text evidence="1">The sequence shown here is derived from an EMBL/GenBank/DDBJ whole genome shotgun (WGS) entry which is preliminary data.</text>
</comment>
<accession>A0ABQ2QKK2</accession>
<evidence type="ECO:0000313" key="2">
    <source>
        <dbReference type="Proteomes" id="UP000611554"/>
    </source>
</evidence>
<organism evidence="1 2">
    <name type="scientific">Streptosporangium pseudovulgare</name>
    <dbReference type="NCBI Taxonomy" id="35765"/>
    <lineage>
        <taxon>Bacteria</taxon>
        <taxon>Bacillati</taxon>
        <taxon>Actinomycetota</taxon>
        <taxon>Actinomycetes</taxon>
        <taxon>Streptosporangiales</taxon>
        <taxon>Streptosporangiaceae</taxon>
        <taxon>Streptosporangium</taxon>
    </lineage>
</organism>
<proteinExistence type="predicted"/>
<dbReference type="EMBL" id="BMQJ01000002">
    <property type="protein sequence ID" value="GGP82788.1"/>
    <property type="molecule type" value="Genomic_DNA"/>
</dbReference>
<name>A0ABQ2QKK2_9ACTN</name>